<feature type="domain" description="Acyl-ACP thioesterase N-terminal hotdog" evidence="1">
    <location>
        <begin position="4"/>
        <end position="124"/>
    </location>
</feature>
<gene>
    <name evidence="2" type="ORF">IW15_05485</name>
</gene>
<name>A0A086A987_9FLAO</name>
<evidence type="ECO:0000313" key="3">
    <source>
        <dbReference type="Proteomes" id="UP000028705"/>
    </source>
</evidence>
<dbReference type="GO" id="GO:0016790">
    <property type="term" value="F:thiolester hydrolase activity"/>
    <property type="evidence" value="ECO:0007669"/>
    <property type="project" value="InterPro"/>
</dbReference>
<dbReference type="CDD" id="cd00586">
    <property type="entry name" value="4HBT"/>
    <property type="match status" value="1"/>
</dbReference>
<keyword evidence="3" id="KW-1185">Reference proteome</keyword>
<dbReference type="STRING" id="445961.IW15_05485"/>
<dbReference type="EMBL" id="JPRH01000002">
    <property type="protein sequence ID" value="KFF13251.1"/>
    <property type="molecule type" value="Genomic_DNA"/>
</dbReference>
<dbReference type="AlphaFoldDB" id="A0A086A987"/>
<dbReference type="OrthoDB" id="9801517at2"/>
<dbReference type="InterPro" id="IPR002864">
    <property type="entry name" value="Acyl-ACP_thioesterase_NHD"/>
</dbReference>
<sequence length="129" mass="15473">MSLIYQKQIQVTEDHIDQLNHVNNVQYVHWVEEIAAEHWESVKDKTEYAKDGWMLVDHHIQYKKQVYLHDMITVKTYPKAPEGIKQPRKVEFYCNDRLVVDSDTLWVLVDMETKKVKRLGEDWLGNIFE</sequence>
<dbReference type="GO" id="GO:0006633">
    <property type="term" value="P:fatty acid biosynthetic process"/>
    <property type="evidence" value="ECO:0007669"/>
    <property type="project" value="InterPro"/>
</dbReference>
<dbReference type="eggNOG" id="COG0824">
    <property type="taxonomic scope" value="Bacteria"/>
</dbReference>
<accession>A0A086A987</accession>
<proteinExistence type="predicted"/>
<organism evidence="2 3">
    <name type="scientific">Chryseobacterium soli</name>
    <dbReference type="NCBI Taxonomy" id="445961"/>
    <lineage>
        <taxon>Bacteria</taxon>
        <taxon>Pseudomonadati</taxon>
        <taxon>Bacteroidota</taxon>
        <taxon>Flavobacteriia</taxon>
        <taxon>Flavobacteriales</taxon>
        <taxon>Weeksellaceae</taxon>
        <taxon>Chryseobacterium group</taxon>
        <taxon>Chryseobacterium</taxon>
    </lineage>
</organism>
<evidence type="ECO:0000313" key="2">
    <source>
        <dbReference type="EMBL" id="KFF13251.1"/>
    </source>
</evidence>
<comment type="caution">
    <text evidence="2">The sequence shown here is derived from an EMBL/GenBank/DDBJ whole genome shotgun (WGS) entry which is preliminary data.</text>
</comment>
<dbReference type="RefSeq" id="WP_034709901.1">
    <property type="nucleotide sequence ID" value="NZ_JPRH01000002.1"/>
</dbReference>
<dbReference type="Gene3D" id="3.10.129.10">
    <property type="entry name" value="Hotdog Thioesterase"/>
    <property type="match status" value="1"/>
</dbReference>
<dbReference type="Pfam" id="PF01643">
    <property type="entry name" value="Acyl-ACP_TE"/>
    <property type="match status" value="1"/>
</dbReference>
<dbReference type="Proteomes" id="UP000028705">
    <property type="component" value="Unassembled WGS sequence"/>
</dbReference>
<reference evidence="2 3" key="1">
    <citation type="submission" date="2014-07" db="EMBL/GenBank/DDBJ databases">
        <title>Genome of Chryseobacterium soli DSM 19298.</title>
        <authorList>
            <person name="Stropko S.J."/>
            <person name="Pipes S.E."/>
            <person name="Newman J."/>
        </authorList>
    </citation>
    <scope>NUCLEOTIDE SEQUENCE [LARGE SCALE GENOMIC DNA]</scope>
    <source>
        <strain evidence="2 3">DSM 19298</strain>
    </source>
</reference>
<dbReference type="SUPFAM" id="SSF54637">
    <property type="entry name" value="Thioesterase/thiol ester dehydrase-isomerase"/>
    <property type="match status" value="1"/>
</dbReference>
<evidence type="ECO:0000259" key="1">
    <source>
        <dbReference type="Pfam" id="PF01643"/>
    </source>
</evidence>
<protein>
    <submittedName>
        <fullName evidence="2">Thioesterase</fullName>
    </submittedName>
</protein>
<dbReference type="InterPro" id="IPR029069">
    <property type="entry name" value="HotDog_dom_sf"/>
</dbReference>